<dbReference type="Gene3D" id="1.20.1070.10">
    <property type="entry name" value="Rhodopsin 7-helix transmembrane proteins"/>
    <property type="match status" value="1"/>
</dbReference>
<evidence type="ECO:0000313" key="2">
    <source>
        <dbReference type="EMBL" id="ODN00406.1"/>
    </source>
</evidence>
<organism evidence="2 3">
    <name type="scientific">Orchesella cincta</name>
    <name type="common">Springtail</name>
    <name type="synonym">Podura cincta</name>
    <dbReference type="NCBI Taxonomy" id="48709"/>
    <lineage>
        <taxon>Eukaryota</taxon>
        <taxon>Metazoa</taxon>
        <taxon>Ecdysozoa</taxon>
        <taxon>Arthropoda</taxon>
        <taxon>Hexapoda</taxon>
        <taxon>Collembola</taxon>
        <taxon>Entomobryomorpha</taxon>
        <taxon>Entomobryoidea</taxon>
        <taxon>Orchesellidae</taxon>
        <taxon>Orchesellinae</taxon>
        <taxon>Orchesella</taxon>
    </lineage>
</organism>
<comment type="caution">
    <text evidence="2">The sequence shown here is derived from an EMBL/GenBank/DDBJ whole genome shotgun (WGS) entry which is preliminary data.</text>
</comment>
<accession>A0A1D2N620</accession>
<reference evidence="2 3" key="1">
    <citation type="journal article" date="2016" name="Genome Biol. Evol.">
        <title>Gene Family Evolution Reflects Adaptation to Soil Environmental Stressors in the Genome of the Collembolan Orchesella cincta.</title>
        <authorList>
            <person name="Faddeeva-Vakhrusheva A."/>
            <person name="Derks M.F."/>
            <person name="Anvar S.Y."/>
            <person name="Agamennone V."/>
            <person name="Suring W."/>
            <person name="Smit S."/>
            <person name="van Straalen N.M."/>
            <person name="Roelofs D."/>
        </authorList>
    </citation>
    <scope>NUCLEOTIDE SEQUENCE [LARGE SCALE GENOMIC DNA]</scope>
    <source>
        <tissue evidence="2">Mixed pool</tissue>
    </source>
</reference>
<dbReference type="InterPro" id="IPR052954">
    <property type="entry name" value="GPCR-Ligand_Int"/>
</dbReference>
<dbReference type="PANTHER" id="PTHR46641">
    <property type="entry name" value="FMRFAMIDE RECEPTOR-RELATED"/>
    <property type="match status" value="1"/>
</dbReference>
<proteinExistence type="predicted"/>
<protein>
    <recommendedName>
        <fullName evidence="4">G-protein coupled receptors family 1 profile domain-containing protein</fullName>
    </recommendedName>
</protein>
<feature type="transmembrane region" description="Helical" evidence="1">
    <location>
        <begin position="100"/>
        <end position="123"/>
    </location>
</feature>
<keyword evidence="3" id="KW-1185">Reference proteome</keyword>
<keyword evidence="1" id="KW-0472">Membrane</keyword>
<feature type="transmembrane region" description="Helical" evidence="1">
    <location>
        <begin position="56"/>
        <end position="79"/>
    </location>
</feature>
<feature type="transmembrane region" description="Helical" evidence="1">
    <location>
        <begin position="135"/>
        <end position="155"/>
    </location>
</feature>
<evidence type="ECO:0000256" key="1">
    <source>
        <dbReference type="SAM" id="Phobius"/>
    </source>
</evidence>
<evidence type="ECO:0008006" key="4">
    <source>
        <dbReference type="Google" id="ProtNLM"/>
    </source>
</evidence>
<gene>
    <name evidence="2" type="ORF">Ocin01_06272</name>
</gene>
<feature type="transmembrane region" description="Helical" evidence="1">
    <location>
        <begin position="231"/>
        <end position="252"/>
    </location>
</feature>
<dbReference type="AlphaFoldDB" id="A0A1D2N620"/>
<feature type="transmembrane region" description="Helical" evidence="1">
    <location>
        <begin position="167"/>
        <end position="186"/>
    </location>
</feature>
<name>A0A1D2N620_ORCCI</name>
<sequence>MYTAASGPLQLDFWTCFFLDERLNTTFESGNGNSTESNVFCKAYGRYVTGSDPQSIVIGHITCVALCTIIFITCIFGVVANSLNIIVLRRSITQGSLKDLLIILAVVELLGCLSAMIYSYVIVNILENLNRSRSASVYVTILVTIERCLVVAFPLQSKAWLEPKKSLFYLLLALAISVVLNLPWILTSTVTKNDKFLAPNTTLEYFPYIFKDIHLESQGVTDILPQKLQEVLIVLNYVAPFPLLMIFNLMLYKSN</sequence>
<dbReference type="Proteomes" id="UP000094527">
    <property type="component" value="Unassembled WGS sequence"/>
</dbReference>
<dbReference type="PANTHER" id="PTHR46641:SF2">
    <property type="entry name" value="FMRFAMIDE RECEPTOR"/>
    <property type="match status" value="1"/>
</dbReference>
<dbReference type="EMBL" id="LJIJ01000209">
    <property type="protein sequence ID" value="ODN00406.1"/>
    <property type="molecule type" value="Genomic_DNA"/>
</dbReference>
<dbReference type="SUPFAM" id="SSF81321">
    <property type="entry name" value="Family A G protein-coupled receptor-like"/>
    <property type="match status" value="1"/>
</dbReference>
<dbReference type="OrthoDB" id="6150098at2759"/>
<keyword evidence="1" id="KW-1133">Transmembrane helix</keyword>
<feature type="non-terminal residue" evidence="2">
    <location>
        <position position="255"/>
    </location>
</feature>
<keyword evidence="1" id="KW-0812">Transmembrane</keyword>
<evidence type="ECO:0000313" key="3">
    <source>
        <dbReference type="Proteomes" id="UP000094527"/>
    </source>
</evidence>